<sequence>LRANLSFGRDAVRASDFVLDIIENGYKILFQKSPLPYSIENRSSALLHRGFVREVLPELLTRGCIKQLSVYPPFCSPLDEPTQKFVFLETVLDFEKGLILIRDCRILKLKSSLFSCLQKVQ</sequence>
<feature type="non-terminal residue" evidence="1">
    <location>
        <position position="1"/>
    </location>
</feature>
<reference evidence="1 2" key="1">
    <citation type="submission" date="2022-05" db="EMBL/GenBank/DDBJ databases">
        <authorList>
            <consortium name="Genoscope - CEA"/>
            <person name="William W."/>
        </authorList>
    </citation>
    <scope>NUCLEOTIDE SEQUENCE [LARGE SCALE GENOMIC DNA]</scope>
</reference>
<protein>
    <submittedName>
        <fullName evidence="1">Uncharacterized protein</fullName>
    </submittedName>
</protein>
<evidence type="ECO:0000313" key="2">
    <source>
        <dbReference type="Proteomes" id="UP001159405"/>
    </source>
</evidence>
<dbReference type="Proteomes" id="UP001159405">
    <property type="component" value="Unassembled WGS sequence"/>
</dbReference>
<gene>
    <name evidence="1" type="ORF">PLOB_00048738</name>
</gene>
<evidence type="ECO:0000313" key="1">
    <source>
        <dbReference type="EMBL" id="CAH3151779.1"/>
    </source>
</evidence>
<keyword evidence="2" id="KW-1185">Reference proteome</keyword>
<accession>A0ABN8PWA8</accession>
<organism evidence="1 2">
    <name type="scientific">Porites lobata</name>
    <dbReference type="NCBI Taxonomy" id="104759"/>
    <lineage>
        <taxon>Eukaryota</taxon>
        <taxon>Metazoa</taxon>
        <taxon>Cnidaria</taxon>
        <taxon>Anthozoa</taxon>
        <taxon>Hexacorallia</taxon>
        <taxon>Scleractinia</taxon>
        <taxon>Fungiina</taxon>
        <taxon>Poritidae</taxon>
        <taxon>Porites</taxon>
    </lineage>
</organism>
<dbReference type="EMBL" id="CALNXK010000092">
    <property type="protein sequence ID" value="CAH3151779.1"/>
    <property type="molecule type" value="Genomic_DNA"/>
</dbReference>
<name>A0ABN8PWA8_9CNID</name>
<comment type="caution">
    <text evidence="1">The sequence shown here is derived from an EMBL/GenBank/DDBJ whole genome shotgun (WGS) entry which is preliminary data.</text>
</comment>
<proteinExistence type="predicted"/>